<proteinExistence type="predicted"/>
<dbReference type="EMBL" id="JYDH01000103">
    <property type="protein sequence ID" value="KRY32192.1"/>
    <property type="molecule type" value="Genomic_DNA"/>
</dbReference>
<evidence type="ECO:0000313" key="2">
    <source>
        <dbReference type="Proteomes" id="UP000054776"/>
    </source>
</evidence>
<keyword evidence="2" id="KW-1185">Reference proteome</keyword>
<gene>
    <name evidence="1" type="ORF">T01_12225</name>
</gene>
<sequence>MAGLFNIQCALHDPNCHAHAQYLFESVEESTTSNSVPIKGNKDLLVFAKIGGNLLFKIWTLFIVIRLCFGEFFPKLLGTFKDAVSDKETFGTNFM</sequence>
<accession>A0A0V1B5D6</accession>
<dbReference type="Proteomes" id="UP000054776">
    <property type="component" value="Unassembled WGS sequence"/>
</dbReference>
<dbReference type="InParanoid" id="A0A0V1B5D6"/>
<comment type="caution">
    <text evidence="1">The sequence shown here is derived from an EMBL/GenBank/DDBJ whole genome shotgun (WGS) entry which is preliminary data.</text>
</comment>
<evidence type="ECO:0000313" key="1">
    <source>
        <dbReference type="EMBL" id="KRY32192.1"/>
    </source>
</evidence>
<dbReference type="AlphaFoldDB" id="A0A0V1B5D6"/>
<reference evidence="1 2" key="1">
    <citation type="submission" date="2015-01" db="EMBL/GenBank/DDBJ databases">
        <title>Evolution of Trichinella species and genotypes.</title>
        <authorList>
            <person name="Korhonen P.K."/>
            <person name="Edoardo P."/>
            <person name="Giuseppe L.R."/>
            <person name="Gasser R.B."/>
        </authorList>
    </citation>
    <scope>NUCLEOTIDE SEQUENCE [LARGE SCALE GENOMIC DNA]</scope>
    <source>
        <strain evidence="1">ISS3</strain>
    </source>
</reference>
<organism evidence="1 2">
    <name type="scientific">Trichinella spiralis</name>
    <name type="common">Trichina worm</name>
    <dbReference type="NCBI Taxonomy" id="6334"/>
    <lineage>
        <taxon>Eukaryota</taxon>
        <taxon>Metazoa</taxon>
        <taxon>Ecdysozoa</taxon>
        <taxon>Nematoda</taxon>
        <taxon>Enoplea</taxon>
        <taxon>Dorylaimia</taxon>
        <taxon>Trichinellida</taxon>
        <taxon>Trichinellidae</taxon>
        <taxon>Trichinella</taxon>
    </lineage>
</organism>
<name>A0A0V1B5D6_TRISP</name>
<protein>
    <submittedName>
        <fullName evidence="1">Uncharacterized protein</fullName>
    </submittedName>
</protein>